<name>A0ABR9ZJ43_9CORY</name>
<accession>A0ABR9ZJ43</accession>
<dbReference type="InterPro" id="IPR051276">
    <property type="entry name" value="Saccharopine_DH-like_oxidrdct"/>
</dbReference>
<sequence>MNTSPENNRSADSTPNTQSDREYDVVVYGATGFVGTLVAEYLAQHSGSANIALAGRNQNKLEKVREEIAQDTGVSASREWPLLVADSFDAPSLRDMANKTKVVISTVGPYTRYGEELVRACAEAGTHYVDLCGEALFMHRTITKFHSTAEQSGARIVHACGFDSIPSDIGMLMLHEAAKESGEPLTEATMLVKMKGGLSGGTIDSMRVQTAEAKKDSEGAKAIGDPYGLSADRSAEPSKDDPELGSQPDFGIINTAKHGGPEGWAGPFLMAGSNTRVVRRSNSLLDHAYGPRLRYAEYQPTGAGLKGRLTAFALAGALGLGFTLLNVDKLRPLLSRWVPEPGDGPSKESRESGFFKTTHYGTTESGKRYTSTVSAQGDPGYKATCAMLSEAALTLALDQDKFPQRAGGILTPATALGTAYVDRLRAAGFSIESGAAK</sequence>
<feature type="compositionally biased region" description="Polar residues" evidence="1">
    <location>
        <begin position="1"/>
        <end position="18"/>
    </location>
</feature>
<feature type="region of interest" description="Disordered" evidence="1">
    <location>
        <begin position="339"/>
        <end position="358"/>
    </location>
</feature>
<keyword evidence="4" id="KW-1185">Reference proteome</keyword>
<dbReference type="InterPro" id="IPR005097">
    <property type="entry name" value="Sacchrp_dh_NADP-bd"/>
</dbReference>
<feature type="compositionally biased region" description="Basic and acidic residues" evidence="1">
    <location>
        <begin position="233"/>
        <end position="242"/>
    </location>
</feature>
<reference evidence="3 4" key="1">
    <citation type="submission" date="2020-10" db="EMBL/GenBank/DDBJ databases">
        <title>Novel species in genus Corynebacterium.</title>
        <authorList>
            <person name="Zhang G."/>
        </authorList>
    </citation>
    <scope>NUCLEOTIDE SEQUENCE [LARGE SCALE GENOMIC DNA]</scope>
    <source>
        <strain evidence="3 4">DSM 45110</strain>
    </source>
</reference>
<dbReference type="PANTHER" id="PTHR12286">
    <property type="entry name" value="SACCHAROPINE DEHYDROGENASE-LIKE OXIDOREDUCTASE"/>
    <property type="match status" value="1"/>
</dbReference>
<feature type="region of interest" description="Disordered" evidence="1">
    <location>
        <begin position="210"/>
        <end position="248"/>
    </location>
</feature>
<evidence type="ECO:0000313" key="3">
    <source>
        <dbReference type="EMBL" id="MBF4552969.1"/>
    </source>
</evidence>
<organism evidence="3 4">
    <name type="scientific">Corynebacterium suicordis DSM 45110</name>
    <dbReference type="NCBI Taxonomy" id="1121369"/>
    <lineage>
        <taxon>Bacteria</taxon>
        <taxon>Bacillati</taxon>
        <taxon>Actinomycetota</taxon>
        <taxon>Actinomycetes</taxon>
        <taxon>Mycobacteriales</taxon>
        <taxon>Corynebacteriaceae</taxon>
        <taxon>Corynebacterium</taxon>
    </lineage>
</organism>
<dbReference type="SUPFAM" id="SSF51735">
    <property type="entry name" value="NAD(P)-binding Rossmann-fold domains"/>
    <property type="match status" value="1"/>
</dbReference>
<evidence type="ECO:0000256" key="1">
    <source>
        <dbReference type="SAM" id="MobiDB-lite"/>
    </source>
</evidence>
<dbReference type="InterPro" id="IPR036291">
    <property type="entry name" value="NAD(P)-bd_dom_sf"/>
</dbReference>
<feature type="domain" description="Saccharopine dehydrogenase NADP binding" evidence="2">
    <location>
        <begin position="25"/>
        <end position="157"/>
    </location>
</feature>
<dbReference type="Proteomes" id="UP000635902">
    <property type="component" value="Unassembled WGS sequence"/>
</dbReference>
<dbReference type="Gene3D" id="3.40.50.720">
    <property type="entry name" value="NAD(P)-binding Rossmann-like Domain"/>
    <property type="match status" value="1"/>
</dbReference>
<protein>
    <submittedName>
        <fullName evidence="3">Saccharopine dehydrogenase NADP-binding domain-containing protein</fullName>
    </submittedName>
</protein>
<gene>
    <name evidence="3" type="ORF">IRY30_02585</name>
</gene>
<proteinExistence type="predicted"/>
<dbReference type="RefSeq" id="WP_194555831.1">
    <property type="nucleotide sequence ID" value="NZ_JADKMY010000001.1"/>
</dbReference>
<feature type="region of interest" description="Disordered" evidence="1">
    <location>
        <begin position="1"/>
        <end position="22"/>
    </location>
</feature>
<evidence type="ECO:0000259" key="2">
    <source>
        <dbReference type="Pfam" id="PF03435"/>
    </source>
</evidence>
<evidence type="ECO:0000313" key="4">
    <source>
        <dbReference type="Proteomes" id="UP000635902"/>
    </source>
</evidence>
<dbReference type="Pfam" id="PF03435">
    <property type="entry name" value="Sacchrp_dh_NADP"/>
    <property type="match status" value="1"/>
</dbReference>
<dbReference type="EMBL" id="JADKMY010000001">
    <property type="protein sequence ID" value="MBF4552969.1"/>
    <property type="molecule type" value="Genomic_DNA"/>
</dbReference>
<comment type="caution">
    <text evidence="3">The sequence shown here is derived from an EMBL/GenBank/DDBJ whole genome shotgun (WGS) entry which is preliminary data.</text>
</comment>
<dbReference type="PANTHER" id="PTHR12286:SF5">
    <property type="entry name" value="SACCHAROPINE DEHYDROGENASE-LIKE OXIDOREDUCTASE"/>
    <property type="match status" value="1"/>
</dbReference>